<evidence type="ECO:0000313" key="4">
    <source>
        <dbReference type="Proteomes" id="UP001291653"/>
    </source>
</evidence>
<gene>
    <name evidence="3" type="ORF">SYYSPA8_32425</name>
</gene>
<dbReference type="PRINTS" id="PR00412">
    <property type="entry name" value="EPOXHYDRLASE"/>
</dbReference>
<name>A0ABQ5P945_9ACTN</name>
<dbReference type="GO" id="GO:0016787">
    <property type="term" value="F:hydrolase activity"/>
    <property type="evidence" value="ECO:0007669"/>
    <property type="project" value="UniProtKB-KW"/>
</dbReference>
<comment type="caution">
    <text evidence="3">The sequence shown here is derived from an EMBL/GenBank/DDBJ whole genome shotgun (WGS) entry which is preliminary data.</text>
</comment>
<accession>A0ABQ5P945</accession>
<keyword evidence="4" id="KW-1185">Reference proteome</keyword>
<dbReference type="SUPFAM" id="SSF53474">
    <property type="entry name" value="alpha/beta-Hydrolases"/>
    <property type="match status" value="1"/>
</dbReference>
<feature type="domain" description="AB hydrolase-1" evidence="2">
    <location>
        <begin position="27"/>
        <end position="304"/>
    </location>
</feature>
<proteinExistence type="predicted"/>
<dbReference type="InterPro" id="IPR000639">
    <property type="entry name" value="Epox_hydrolase-like"/>
</dbReference>
<dbReference type="InterPro" id="IPR029058">
    <property type="entry name" value="AB_hydrolase_fold"/>
</dbReference>
<sequence length="320" mass="34525">MTVSPHPSRFVDVPGGPVHVVTDGEGPLVVLIHGFPETWYCWRHQIPALVAAGYRVAALDLRGYGRSTPAPTPDDCSMPQLVSDVVGVVDAFGAGQPAVVIGHDWGSNVASHTALARPDLVRALGLLSIPYASRNHTVPTENFAAVGPAGFRFYIDFFQTPGLAEAEIEADPRGWLRGLYAAVSAGTSAPAAFLVPDGSRMCDQFPAATPEWLTDDVLDHGVDALRTAGVRSALNRYRSIDRDWELTAEWTGAAIDCPALFVAGDQDLSAQWMQDAIDAFPQSLPRVETHAIEDCGHWIQQEKPAELNELLLGWLSSLPR</sequence>
<evidence type="ECO:0000256" key="1">
    <source>
        <dbReference type="ARBA" id="ARBA00022801"/>
    </source>
</evidence>
<dbReference type="PANTHER" id="PTHR43329">
    <property type="entry name" value="EPOXIDE HYDROLASE"/>
    <property type="match status" value="1"/>
</dbReference>
<dbReference type="RefSeq" id="WP_323451061.1">
    <property type="nucleotide sequence ID" value="NZ_BSBI01000018.1"/>
</dbReference>
<reference evidence="3 4" key="1">
    <citation type="submission" date="2022-10" db="EMBL/GenBank/DDBJ databases">
        <title>Draft genome sequence of Streptomyces sp. YSPA8.</title>
        <authorList>
            <person name="Moriuchi R."/>
            <person name="Dohra H."/>
            <person name="Yamamura H."/>
            <person name="Kodani S."/>
        </authorList>
    </citation>
    <scope>NUCLEOTIDE SEQUENCE [LARGE SCALE GENOMIC DNA]</scope>
    <source>
        <strain evidence="3 4">YSPA8</strain>
    </source>
</reference>
<dbReference type="Gene3D" id="3.40.50.1820">
    <property type="entry name" value="alpha/beta hydrolase"/>
    <property type="match status" value="1"/>
</dbReference>
<protein>
    <submittedName>
        <fullName evidence="3">Alpha/beta hydrolase</fullName>
    </submittedName>
</protein>
<evidence type="ECO:0000259" key="2">
    <source>
        <dbReference type="Pfam" id="PF00561"/>
    </source>
</evidence>
<dbReference type="Proteomes" id="UP001291653">
    <property type="component" value="Unassembled WGS sequence"/>
</dbReference>
<organism evidence="3 4">
    <name type="scientific">Streptomyces yaizuensis</name>
    <dbReference type="NCBI Taxonomy" id="2989713"/>
    <lineage>
        <taxon>Bacteria</taxon>
        <taxon>Bacillati</taxon>
        <taxon>Actinomycetota</taxon>
        <taxon>Actinomycetes</taxon>
        <taxon>Kitasatosporales</taxon>
        <taxon>Streptomycetaceae</taxon>
        <taxon>Streptomyces</taxon>
    </lineage>
</organism>
<dbReference type="InterPro" id="IPR000073">
    <property type="entry name" value="AB_hydrolase_1"/>
</dbReference>
<dbReference type="EMBL" id="BSBI01000018">
    <property type="protein sequence ID" value="GLF99104.1"/>
    <property type="molecule type" value="Genomic_DNA"/>
</dbReference>
<evidence type="ECO:0000313" key="3">
    <source>
        <dbReference type="EMBL" id="GLF99104.1"/>
    </source>
</evidence>
<keyword evidence="1 3" id="KW-0378">Hydrolase</keyword>
<dbReference type="PRINTS" id="PR00111">
    <property type="entry name" value="ABHYDROLASE"/>
</dbReference>
<dbReference type="Pfam" id="PF00561">
    <property type="entry name" value="Abhydrolase_1"/>
    <property type="match status" value="1"/>
</dbReference>